<keyword evidence="2" id="KW-1185">Reference proteome</keyword>
<evidence type="ECO:0000313" key="2">
    <source>
        <dbReference type="Proteomes" id="UP000186373"/>
    </source>
</evidence>
<sequence>MEETAVLKTVLPDLTDLDRITQNHVMILMLCLNAVNYG</sequence>
<accession>A0A1N7IQ38</accession>
<protein>
    <submittedName>
        <fullName evidence="1">Uncharacterized protein</fullName>
    </submittedName>
</protein>
<dbReference type="EMBL" id="FTNY01000004">
    <property type="protein sequence ID" value="SIS39195.1"/>
    <property type="molecule type" value="Genomic_DNA"/>
</dbReference>
<dbReference type="AlphaFoldDB" id="A0A1N7IQ38"/>
<dbReference type="Proteomes" id="UP000186373">
    <property type="component" value="Unassembled WGS sequence"/>
</dbReference>
<reference evidence="2" key="1">
    <citation type="submission" date="2017-01" db="EMBL/GenBank/DDBJ databases">
        <authorList>
            <person name="Varghese N."/>
            <person name="Submissions S."/>
        </authorList>
    </citation>
    <scope>NUCLEOTIDE SEQUENCE [LARGE SCALE GENOMIC DNA]</scope>
    <source>
        <strain evidence="2">DSM 17126</strain>
    </source>
</reference>
<evidence type="ECO:0000313" key="1">
    <source>
        <dbReference type="EMBL" id="SIS39195.1"/>
    </source>
</evidence>
<name>A0A1N7IQ38_9FLAO</name>
<gene>
    <name evidence="1" type="ORF">SAMN05421639_104375</name>
</gene>
<proteinExistence type="predicted"/>
<organism evidence="1 2">
    <name type="scientific">Chryseobacterium shigense</name>
    <dbReference type="NCBI Taxonomy" id="297244"/>
    <lineage>
        <taxon>Bacteria</taxon>
        <taxon>Pseudomonadati</taxon>
        <taxon>Bacteroidota</taxon>
        <taxon>Flavobacteriia</taxon>
        <taxon>Flavobacteriales</taxon>
        <taxon>Weeksellaceae</taxon>
        <taxon>Chryseobacterium group</taxon>
        <taxon>Chryseobacterium</taxon>
    </lineage>
</organism>